<dbReference type="PROSITE" id="PS50927">
    <property type="entry name" value="BULB_LECTIN"/>
    <property type="match status" value="2"/>
</dbReference>
<dbReference type="InterPro" id="IPR001480">
    <property type="entry name" value="Bulb-type_lectin_dom"/>
</dbReference>
<sequence>MCFSDNSLTYMEICGTNVFDGERKSFGTGECDARNGGAVIEGEGDTYKLAGATLKGFVNENVFHVEPTYRFAAFQSFQRESFAKSAVRSGDILKAKDGLESPNNMYRFKVQEDANLVIYDVYDNVKWARSDVAPEDCADPSTLQLRLENGGNLVLFCGDLIKWESGTGIPRDICRIVAMQNDGQLAMYNVAGQQSGVWSSGDSIPVGFGPSNLTSPHSLQLGQRLVQGYYGGSSSFVLSIESGRPVVNKWQDKAIWTAPASCEATDNAAYLHLQEDGDLVLYCDEAHIRVGWATNTADPSLEQLSGVNGLFLNADGSLVLINKRGQIKWTSGSGQEYEYKFES</sequence>
<evidence type="ECO:0000313" key="2">
    <source>
        <dbReference type="Proteomes" id="UP001642464"/>
    </source>
</evidence>
<dbReference type="EMBL" id="CAXAMM010012069">
    <property type="protein sequence ID" value="CAK9027843.1"/>
    <property type="molecule type" value="Genomic_DNA"/>
</dbReference>
<comment type="caution">
    <text evidence="1">The sequence shown here is derived from an EMBL/GenBank/DDBJ whole genome shotgun (WGS) entry which is preliminary data.</text>
</comment>
<protein>
    <submittedName>
        <fullName evidence="1">Mannose-specific lectin</fullName>
    </submittedName>
</protein>
<accession>A0ABP0KNQ4</accession>
<organism evidence="1 2">
    <name type="scientific">Durusdinium trenchii</name>
    <dbReference type="NCBI Taxonomy" id="1381693"/>
    <lineage>
        <taxon>Eukaryota</taxon>
        <taxon>Sar</taxon>
        <taxon>Alveolata</taxon>
        <taxon>Dinophyceae</taxon>
        <taxon>Suessiales</taxon>
        <taxon>Symbiodiniaceae</taxon>
        <taxon>Durusdinium</taxon>
    </lineage>
</organism>
<keyword evidence="2" id="KW-1185">Reference proteome</keyword>
<proteinExistence type="predicted"/>
<reference evidence="1 2" key="1">
    <citation type="submission" date="2024-02" db="EMBL/GenBank/DDBJ databases">
        <authorList>
            <person name="Chen Y."/>
            <person name="Shah S."/>
            <person name="Dougan E. K."/>
            <person name="Thang M."/>
            <person name="Chan C."/>
        </authorList>
    </citation>
    <scope>NUCLEOTIDE SEQUENCE [LARGE SCALE GENOMIC DNA]</scope>
</reference>
<dbReference type="InterPro" id="IPR036426">
    <property type="entry name" value="Bulb-type_lectin_dom_sf"/>
</dbReference>
<dbReference type="SUPFAM" id="SSF51110">
    <property type="entry name" value="alpha-D-mannose-specific plant lectins"/>
    <property type="match status" value="2"/>
</dbReference>
<name>A0ABP0KNQ4_9DINO</name>
<dbReference type="Proteomes" id="UP001642464">
    <property type="component" value="Unassembled WGS sequence"/>
</dbReference>
<dbReference type="Gene3D" id="2.90.10.10">
    <property type="entry name" value="Bulb-type lectin domain"/>
    <property type="match status" value="3"/>
</dbReference>
<evidence type="ECO:0000313" key="1">
    <source>
        <dbReference type="EMBL" id="CAK9027843.1"/>
    </source>
</evidence>
<gene>
    <name evidence="1" type="ORF">SCF082_LOCUS18108</name>
</gene>